<feature type="transmembrane region" description="Helical" evidence="1">
    <location>
        <begin position="34"/>
        <end position="54"/>
    </location>
</feature>
<accession>A0A0F8ZC90</accession>
<feature type="non-terminal residue" evidence="2">
    <location>
        <position position="76"/>
    </location>
</feature>
<proteinExistence type="predicted"/>
<gene>
    <name evidence="2" type="ORF">LCGC14_2987510</name>
</gene>
<evidence type="ECO:0000256" key="1">
    <source>
        <dbReference type="SAM" id="Phobius"/>
    </source>
</evidence>
<keyword evidence="1" id="KW-0472">Membrane</keyword>
<sequence>MLQDQLIGVIVATVLEPAIRYLKTRYALTGSAMLAVTTVLAGAGAVIVVGIQVAREGGSFDLDRLIAVLPTVFAVG</sequence>
<keyword evidence="1" id="KW-1133">Transmembrane helix</keyword>
<reference evidence="2" key="1">
    <citation type="journal article" date="2015" name="Nature">
        <title>Complex archaea that bridge the gap between prokaryotes and eukaryotes.</title>
        <authorList>
            <person name="Spang A."/>
            <person name="Saw J.H."/>
            <person name="Jorgensen S.L."/>
            <person name="Zaremba-Niedzwiedzka K."/>
            <person name="Martijn J."/>
            <person name="Lind A.E."/>
            <person name="van Eijk R."/>
            <person name="Schleper C."/>
            <person name="Guy L."/>
            <person name="Ettema T.J."/>
        </authorList>
    </citation>
    <scope>NUCLEOTIDE SEQUENCE</scope>
</reference>
<organism evidence="2">
    <name type="scientific">marine sediment metagenome</name>
    <dbReference type="NCBI Taxonomy" id="412755"/>
    <lineage>
        <taxon>unclassified sequences</taxon>
        <taxon>metagenomes</taxon>
        <taxon>ecological metagenomes</taxon>
    </lineage>
</organism>
<name>A0A0F8ZC90_9ZZZZ</name>
<comment type="caution">
    <text evidence="2">The sequence shown here is derived from an EMBL/GenBank/DDBJ whole genome shotgun (WGS) entry which is preliminary data.</text>
</comment>
<evidence type="ECO:0000313" key="2">
    <source>
        <dbReference type="EMBL" id="KKK64109.1"/>
    </source>
</evidence>
<protein>
    <submittedName>
        <fullName evidence="2">Uncharacterized protein</fullName>
    </submittedName>
</protein>
<keyword evidence="1" id="KW-0812">Transmembrane</keyword>
<dbReference type="AlphaFoldDB" id="A0A0F8ZC90"/>
<dbReference type="EMBL" id="LAZR01061176">
    <property type="protein sequence ID" value="KKK64109.1"/>
    <property type="molecule type" value="Genomic_DNA"/>
</dbReference>